<gene>
    <name evidence="6" type="ORF">GJ700_02800</name>
</gene>
<dbReference type="InterPro" id="IPR005467">
    <property type="entry name" value="His_kinase_dom"/>
</dbReference>
<dbReference type="Proteomes" id="UP000446768">
    <property type="component" value="Unassembled WGS sequence"/>
</dbReference>
<keyword evidence="4" id="KW-1133">Transmembrane helix</keyword>
<dbReference type="CDD" id="cd00075">
    <property type="entry name" value="HATPase"/>
    <property type="match status" value="1"/>
</dbReference>
<evidence type="ECO:0000256" key="3">
    <source>
        <dbReference type="ARBA" id="ARBA00022553"/>
    </source>
</evidence>
<evidence type="ECO:0000256" key="2">
    <source>
        <dbReference type="ARBA" id="ARBA00012438"/>
    </source>
</evidence>
<dbReference type="PANTHER" id="PTHR43547:SF2">
    <property type="entry name" value="HYBRID SIGNAL TRANSDUCTION HISTIDINE KINASE C"/>
    <property type="match status" value="1"/>
</dbReference>
<comment type="catalytic activity">
    <reaction evidence="1">
        <text>ATP + protein L-histidine = ADP + protein N-phospho-L-histidine.</text>
        <dbReference type="EC" id="2.7.13.3"/>
    </reaction>
</comment>
<dbReference type="InterPro" id="IPR036097">
    <property type="entry name" value="HisK_dim/P_sf"/>
</dbReference>
<dbReference type="RefSeq" id="WP_154371147.1">
    <property type="nucleotide sequence ID" value="NZ_WKJJ01000002.1"/>
</dbReference>
<keyword evidence="4" id="KW-0472">Membrane</keyword>
<feature type="transmembrane region" description="Helical" evidence="4">
    <location>
        <begin position="93"/>
        <end position="113"/>
    </location>
</feature>
<dbReference type="Gene3D" id="1.10.287.130">
    <property type="match status" value="1"/>
</dbReference>
<dbReference type="Pfam" id="PF02518">
    <property type="entry name" value="HATPase_c"/>
    <property type="match status" value="1"/>
</dbReference>
<evidence type="ECO:0000256" key="4">
    <source>
        <dbReference type="SAM" id="Phobius"/>
    </source>
</evidence>
<keyword evidence="3" id="KW-0597">Phosphoprotein</keyword>
<evidence type="ECO:0000313" key="6">
    <source>
        <dbReference type="EMBL" id="MRV70646.1"/>
    </source>
</evidence>
<feature type="domain" description="Histidine kinase" evidence="5">
    <location>
        <begin position="211"/>
        <end position="431"/>
    </location>
</feature>
<keyword evidence="7" id="KW-1185">Reference proteome</keyword>
<evidence type="ECO:0000256" key="1">
    <source>
        <dbReference type="ARBA" id="ARBA00000085"/>
    </source>
</evidence>
<keyword evidence="6" id="KW-0808">Transferase</keyword>
<dbReference type="AlphaFoldDB" id="A0A7X2IIW9"/>
<dbReference type="SUPFAM" id="SSF55874">
    <property type="entry name" value="ATPase domain of HSP90 chaperone/DNA topoisomerase II/histidine kinase"/>
    <property type="match status" value="1"/>
</dbReference>
<keyword evidence="6" id="KW-0418">Kinase</keyword>
<dbReference type="Gene3D" id="3.30.565.10">
    <property type="entry name" value="Histidine kinase-like ATPase, C-terminal domain"/>
    <property type="match status" value="1"/>
</dbReference>
<dbReference type="EC" id="2.7.13.3" evidence="2"/>
<dbReference type="EMBL" id="WKJJ01000002">
    <property type="protein sequence ID" value="MRV70646.1"/>
    <property type="molecule type" value="Genomic_DNA"/>
</dbReference>
<feature type="transmembrane region" description="Helical" evidence="4">
    <location>
        <begin position="125"/>
        <end position="155"/>
    </location>
</feature>
<dbReference type="GO" id="GO:0000155">
    <property type="term" value="F:phosphorelay sensor kinase activity"/>
    <property type="evidence" value="ECO:0007669"/>
    <property type="project" value="InterPro"/>
</dbReference>
<proteinExistence type="predicted"/>
<dbReference type="InterPro" id="IPR036890">
    <property type="entry name" value="HATPase_C_sf"/>
</dbReference>
<dbReference type="InterPro" id="IPR003594">
    <property type="entry name" value="HATPase_dom"/>
</dbReference>
<dbReference type="SUPFAM" id="SSF47384">
    <property type="entry name" value="Homodimeric domain of signal transducing histidine kinase"/>
    <property type="match status" value="1"/>
</dbReference>
<reference evidence="6 7" key="1">
    <citation type="submission" date="2019-11" db="EMBL/GenBank/DDBJ databases">
        <title>Novel species isolated from a subtropical stream in China.</title>
        <authorList>
            <person name="Lu H."/>
        </authorList>
    </citation>
    <scope>NUCLEOTIDE SEQUENCE [LARGE SCALE GENOMIC DNA]</scope>
    <source>
        <strain evidence="6 7">FT92W</strain>
    </source>
</reference>
<organism evidence="6 7">
    <name type="scientific">Pseudoduganella rivuli</name>
    <dbReference type="NCBI Taxonomy" id="2666085"/>
    <lineage>
        <taxon>Bacteria</taxon>
        <taxon>Pseudomonadati</taxon>
        <taxon>Pseudomonadota</taxon>
        <taxon>Betaproteobacteria</taxon>
        <taxon>Burkholderiales</taxon>
        <taxon>Oxalobacteraceae</taxon>
        <taxon>Telluria group</taxon>
        <taxon>Pseudoduganella</taxon>
    </lineage>
</organism>
<feature type="transmembrane region" description="Helical" evidence="4">
    <location>
        <begin position="41"/>
        <end position="60"/>
    </location>
</feature>
<dbReference type="InterPro" id="IPR003661">
    <property type="entry name" value="HisK_dim/P_dom"/>
</dbReference>
<comment type="caution">
    <text evidence="6">The sequence shown here is derived from an EMBL/GenBank/DDBJ whole genome shotgun (WGS) entry which is preliminary data.</text>
</comment>
<dbReference type="PANTHER" id="PTHR43547">
    <property type="entry name" value="TWO-COMPONENT HISTIDINE KINASE"/>
    <property type="match status" value="1"/>
</dbReference>
<accession>A0A7X2IIW9</accession>
<name>A0A7X2IIW9_9BURK</name>
<feature type="transmembrane region" description="Helical" evidence="4">
    <location>
        <begin position="175"/>
        <end position="192"/>
    </location>
</feature>
<dbReference type="CDD" id="cd00082">
    <property type="entry name" value="HisKA"/>
    <property type="match status" value="1"/>
</dbReference>
<evidence type="ECO:0000313" key="7">
    <source>
        <dbReference type="Proteomes" id="UP000446768"/>
    </source>
</evidence>
<protein>
    <recommendedName>
        <fullName evidence="2">histidine kinase</fullName>
        <ecNumber evidence="2">2.7.13.3</ecNumber>
    </recommendedName>
</protein>
<feature type="transmembrane region" description="Helical" evidence="4">
    <location>
        <begin position="67"/>
        <end position="87"/>
    </location>
</feature>
<dbReference type="SMART" id="SM00387">
    <property type="entry name" value="HATPase_c"/>
    <property type="match status" value="1"/>
</dbReference>
<keyword evidence="4" id="KW-0812">Transmembrane</keyword>
<evidence type="ECO:0000259" key="5">
    <source>
        <dbReference type="PROSITE" id="PS50109"/>
    </source>
</evidence>
<dbReference type="PROSITE" id="PS50109">
    <property type="entry name" value="HIS_KIN"/>
    <property type="match status" value="1"/>
</dbReference>
<sequence>MIVSITKYFSALRRGFADAAAGWRREQAQPHDAVVKRIAQLSWIALVGMPLYYVVWHVWFPQPYENLWLRLGGMAACLPGICAARFARQRWFPAYQVAALTYILPFFFTYMYLMNGANTVWSESLLIAVILLFHFDFALALLSYVAGTVLAYLLYYCLHYVHHPDGTLVQLLMQGQWPIYLFAIVAVSLAKVGRGMLESERLAGMAAAMGTVSHELRTPLLSIGANSRGMKRLLMQASGMREQDRVAMEKALARVEIEVRHMNNAIDLLLLSSTAGQRTSQERQALSMETMVKSMLDRYPFANQGQADLVAVTVRADFQFLGQTDLCSMILLNLLRNALSALQRAGKGRIRIIIDGARARPRLLFIDTGSGIEEASMPHIFRRFYSYPHNSGSGIGLSFCKEVLDAWNVTIRCISRAQRYTIFALEFPRAAVDPDSDPEPEIVSLA</sequence>